<feature type="compositionally biased region" description="Gly residues" evidence="1">
    <location>
        <begin position="843"/>
        <end position="855"/>
    </location>
</feature>
<evidence type="ECO:0000256" key="1">
    <source>
        <dbReference type="SAM" id="MobiDB-lite"/>
    </source>
</evidence>
<dbReference type="AlphaFoldDB" id="A0A4Q5AAZ7"/>
<evidence type="ECO:0000313" key="5">
    <source>
        <dbReference type="Proteomes" id="UP000291187"/>
    </source>
</evidence>
<dbReference type="InterPro" id="IPR013783">
    <property type="entry name" value="Ig-like_fold"/>
</dbReference>
<dbReference type="InterPro" id="IPR008964">
    <property type="entry name" value="Invasin/intimin_cell_adhesion"/>
</dbReference>
<evidence type="ECO:0000259" key="3">
    <source>
        <dbReference type="SMART" id="SM00635"/>
    </source>
</evidence>
<dbReference type="SMART" id="SM00635">
    <property type="entry name" value="BID_2"/>
    <property type="match status" value="1"/>
</dbReference>
<dbReference type="InterPro" id="IPR026588">
    <property type="entry name" value="Choice_anch_A"/>
</dbReference>
<dbReference type="SUPFAM" id="SSF49373">
    <property type="entry name" value="Invasin/intimin cell-adhesion fragments"/>
    <property type="match status" value="1"/>
</dbReference>
<organism evidence="4 5">
    <name type="scientific">Bifidobacterium pseudolongum subsp. globosum</name>
    <dbReference type="NCBI Taxonomy" id="1690"/>
    <lineage>
        <taxon>Bacteria</taxon>
        <taxon>Bacillati</taxon>
        <taxon>Actinomycetota</taxon>
        <taxon>Actinomycetes</taxon>
        <taxon>Bifidobacteriales</taxon>
        <taxon>Bifidobacteriaceae</taxon>
        <taxon>Bifidobacterium</taxon>
    </lineage>
</organism>
<keyword evidence="2" id="KW-0812">Transmembrane</keyword>
<evidence type="ECO:0000313" key="4">
    <source>
        <dbReference type="EMBL" id="RYQ20836.1"/>
    </source>
</evidence>
<dbReference type="NCBIfam" id="TIGR01167">
    <property type="entry name" value="LPXTG_anchor"/>
    <property type="match status" value="1"/>
</dbReference>
<protein>
    <submittedName>
        <fullName evidence="4">Bacterial Ig-like domain (Group 2)</fullName>
    </submittedName>
</protein>
<dbReference type="InterPro" id="IPR041033">
    <property type="entry name" value="SpaA_PFL_dom_1"/>
</dbReference>
<dbReference type="Gene3D" id="2.60.40.1080">
    <property type="match status" value="1"/>
</dbReference>
<name>A0A4Q5AAZ7_9BIFI</name>
<evidence type="ECO:0000256" key="2">
    <source>
        <dbReference type="SAM" id="Phobius"/>
    </source>
</evidence>
<dbReference type="Proteomes" id="UP000291187">
    <property type="component" value="Unassembled WGS sequence"/>
</dbReference>
<gene>
    <name evidence="4" type="ORF">PG2071B_0257</name>
</gene>
<dbReference type="GO" id="GO:0005975">
    <property type="term" value="P:carbohydrate metabolic process"/>
    <property type="evidence" value="ECO:0007669"/>
    <property type="project" value="UniProtKB-ARBA"/>
</dbReference>
<feature type="transmembrane region" description="Helical" evidence="2">
    <location>
        <begin position="1247"/>
        <end position="1267"/>
    </location>
</feature>
<accession>A0A4Q5AAZ7</accession>
<sequence>MAWNRPGWFGSAANECNGQKCNYQANVAGPSTDVWGKQGTNSLQVKASDGALNWDSTTAFNPYASFKADTVNNMSDTAKRMGGSGSGATPGTVNIYTPATTPSSYKSTNFTRSKYDWDRGIDGRTYKFDFDEAATVDKELILEFVGTGNDAQEVFNLTSAQVATLNKAQGNGSSYTGVSYAFKNIKPTANIIINVDGTSIDYHNGWRFFVQKDNAMVDIGNGYGINNPYAEDYSSYAQRIMWNFHNATNVVIRGGYAQGKLEAKGNAPDGVWGGDVRLIATDDPAANMLGSILAPQGRFESHVSTNGRVWVGGDFEMYNDARAYREGAPTDYFKGPYGYTTSVIDQDQERHNLPVSLRSSSAANIGWNKVSGGDYSPLGGTLWGIYTTRAAAQDPQNNDPLLRVQDNGLHDWDDAVGSFEVHSLHPNANYYLRELSTSGDHEINTNIYLIQAGKGGEDIYASIVKAWDADGNGIDDLTSSDALLHDGAIVNPKSKPSIRWAKKNEIEGDYNPLAGSSWKLFKEDAEGNKQELEIVTDLVSDIDRVQILMNGNVQTENEKDPIELSSDNHVALTSRVVNADGETTNIPQTVTWTSNDPDNTSVQDGHVYYTGSEANKLIRITATSTADSKKSASVYVRTQTPPAEVSDIKIQKNGSDTTNDTLKKDVAQQYTAVVTTTDDGATPTVRWVSADEEIASVSETGLVTAKKAGFTQITATAGNKRTSLYLTVDAAGSTTVFFNREKWPAANGKTILLQYGSYDGSSDWTTAEMSDACGTWISATVPKTNFEFVFKYDNSWWHNSSDGNFKTDGKGVVIVDGHDVLSTQVTSCPVSMETVNGNTDSGNTGGNTGNIGGNTGTVTPPSSRYADQDIHAGKFEIKNLDPGTYYIQEYTAPDRYLVSTAFYKFVVTAEGANWDPPTDTGVVDGVMWISDTPTEVEWNKVDAQNMKKPLGGAVWKLESFSNGGYAEYNGKGNGIVTDCTENCTVDPDNPLQDINFDEGIIKLQRLPRGWYRLEEVTPPSGYDAPENTYYYFELTATPDGQVKIYKGTDSFNATTGAPTGEGVEEVSSNSITNPRKTGTVYWGKVSSELEDGKHVYLAGSAWSIKFKPYGAENFQDPVTITDCVGTTGCTSQNPTDFPWAKDVDTSEGRISLSDLPWGTYEMTETKAPDGYYADPDVTYIFEVGPSTPEFQNVQIFVKSDKTPLDSIPTPSNPMGDDGKPLEGYPNQVITNEPGVVLPATGGEGSTLIVLFGFALIAISMLGCGVVMRKRI</sequence>
<dbReference type="Pfam" id="PF20597">
    <property type="entry name" value="pAdhesive_15"/>
    <property type="match status" value="1"/>
</dbReference>
<dbReference type="Pfam" id="PF02368">
    <property type="entry name" value="Big_2"/>
    <property type="match status" value="1"/>
</dbReference>
<dbReference type="Pfam" id="PF17802">
    <property type="entry name" value="SpaA"/>
    <property type="match status" value="3"/>
</dbReference>
<feature type="region of interest" description="Disordered" evidence="1">
    <location>
        <begin position="834"/>
        <end position="861"/>
    </location>
</feature>
<keyword evidence="2" id="KW-1133">Transmembrane helix</keyword>
<comment type="caution">
    <text evidence="4">The sequence shown here is derived from an EMBL/GenBank/DDBJ whole genome shotgun (WGS) entry which is preliminary data.</text>
</comment>
<feature type="domain" description="BIG2" evidence="3">
    <location>
        <begin position="655"/>
        <end position="727"/>
    </location>
</feature>
<dbReference type="Gene3D" id="2.60.40.10">
    <property type="entry name" value="Immunoglobulins"/>
    <property type="match status" value="4"/>
</dbReference>
<keyword evidence="2" id="KW-0472">Membrane</keyword>
<reference evidence="4 5" key="1">
    <citation type="submission" date="2018-12" db="EMBL/GenBank/DDBJ databases">
        <title>Unveiling genomic diversity among members of the Bifidobacterium pseudolongum species, a widely distributed gut commensal of the animal kingdom.</title>
        <authorList>
            <person name="Lugli G.A."/>
            <person name="Duranti S."/>
            <person name="Albert K."/>
            <person name="Mancabelli L."/>
            <person name="Napoli S."/>
            <person name="Viappiani A."/>
            <person name="Anzalone R."/>
            <person name="Longhi G."/>
            <person name="Milani C."/>
            <person name="Turroni F."/>
            <person name="Alessandri G."/>
            <person name="Sela D.A."/>
            <person name="Van Sinderen D."/>
            <person name="Ventura M."/>
        </authorList>
    </citation>
    <scope>NUCLEOTIDE SEQUENCE [LARGE SCALE GENOMIC DNA]</scope>
    <source>
        <strain evidence="4 5">2071B</strain>
    </source>
</reference>
<dbReference type="EMBL" id="RYUM01000003">
    <property type="protein sequence ID" value="RYQ20836.1"/>
    <property type="molecule type" value="Genomic_DNA"/>
</dbReference>
<proteinExistence type="predicted"/>
<dbReference type="InterPro" id="IPR003343">
    <property type="entry name" value="Big_2"/>
</dbReference>